<keyword evidence="5" id="KW-1185">Reference proteome</keyword>
<feature type="compositionally biased region" description="Basic and acidic residues" evidence="3">
    <location>
        <begin position="403"/>
        <end position="412"/>
    </location>
</feature>
<evidence type="ECO:0000256" key="1">
    <source>
        <dbReference type="ARBA" id="ARBA00022658"/>
    </source>
</evidence>
<feature type="region of interest" description="Disordered" evidence="3">
    <location>
        <begin position="358"/>
        <end position="421"/>
    </location>
</feature>
<proteinExistence type="predicted"/>
<dbReference type="GO" id="GO:0005886">
    <property type="term" value="C:plasma membrane"/>
    <property type="evidence" value="ECO:0007669"/>
    <property type="project" value="TreeGrafter"/>
</dbReference>
<evidence type="ECO:0000259" key="4">
    <source>
        <dbReference type="PROSITE" id="PS50009"/>
    </source>
</evidence>
<feature type="compositionally biased region" description="Polar residues" evidence="3">
    <location>
        <begin position="293"/>
        <end position="317"/>
    </location>
</feature>
<sequence length="434" mass="48209">MFHVGKENVVQIAEQLSFWDAVLFRELRPYQCTGAIWGKRHKKSTESVYSVRATIDQFNAVSQRVMTSIVFPDCSKDFRAKIIEKWIEVARELRALKNFSSLKAVLGSLQAEPVHRLKSIWALVSKVSMSQFKDLSAIFETDENGDEQKARTILDAEGTAKSSPLKRPQLIQNCRRTKSDVNLAESQGTVPFLGTFLTDLTMLDQAHYDLTPAFCVWFYYLPSLNENECFNKSLDVEPSSVSTPDIKRRQPKISNGFYAPTIPITKIQSLTKMFTNIGTSEDQSPSPLAAAGQHSNDSGIHTEESWTTSSGAGTPNQGEAIRVSEGSLIHSPFNTCWHSFAQGSANYSGSEFNPQLHFSPSRTISRDNSPCCANGERASSSSAAQPDHFTDGLYSTTQHSRQPSKDHFRSENGKSNPFANSCRSATHKAQCLLM</sequence>
<reference evidence="6" key="1">
    <citation type="submission" date="2022-11" db="UniProtKB">
        <authorList>
            <consortium name="WormBaseParasite"/>
        </authorList>
    </citation>
    <scope>IDENTIFICATION</scope>
</reference>
<dbReference type="InterPro" id="IPR023578">
    <property type="entry name" value="Ras_GEF_dom_sf"/>
</dbReference>
<dbReference type="AlphaFoldDB" id="A0A915E472"/>
<feature type="compositionally biased region" description="Polar residues" evidence="3">
    <location>
        <begin position="358"/>
        <end position="368"/>
    </location>
</feature>
<dbReference type="PROSITE" id="PS50009">
    <property type="entry name" value="RASGEF_CAT"/>
    <property type="match status" value="1"/>
</dbReference>
<feature type="domain" description="Ras-GEF" evidence="4">
    <location>
        <begin position="8"/>
        <end position="280"/>
    </location>
</feature>
<dbReference type="PANTHER" id="PTHR23113:SF312">
    <property type="entry name" value="RAL GUANINE NUCLEOTIDE DISSOCIATION STIMULATOR-LIKE, ISOFORM E"/>
    <property type="match status" value="1"/>
</dbReference>
<name>A0A915E472_9BILA</name>
<dbReference type="InterPro" id="IPR036964">
    <property type="entry name" value="RASGEF_cat_dom_sf"/>
</dbReference>
<protein>
    <submittedName>
        <fullName evidence="6">Ras-GEF domain-containing protein</fullName>
    </submittedName>
</protein>
<dbReference type="InterPro" id="IPR008937">
    <property type="entry name" value="Ras-like_GEF"/>
</dbReference>
<organism evidence="5 6">
    <name type="scientific">Ditylenchus dipsaci</name>
    <dbReference type="NCBI Taxonomy" id="166011"/>
    <lineage>
        <taxon>Eukaryota</taxon>
        <taxon>Metazoa</taxon>
        <taxon>Ecdysozoa</taxon>
        <taxon>Nematoda</taxon>
        <taxon>Chromadorea</taxon>
        <taxon>Rhabditida</taxon>
        <taxon>Tylenchina</taxon>
        <taxon>Tylenchomorpha</taxon>
        <taxon>Sphaerularioidea</taxon>
        <taxon>Anguinidae</taxon>
        <taxon>Anguininae</taxon>
        <taxon>Ditylenchus</taxon>
    </lineage>
</organism>
<dbReference type="SUPFAM" id="SSF48366">
    <property type="entry name" value="Ras GEF"/>
    <property type="match status" value="1"/>
</dbReference>
<dbReference type="Gene3D" id="1.10.840.10">
    <property type="entry name" value="Ras guanine-nucleotide exchange factors catalytic domain"/>
    <property type="match status" value="1"/>
</dbReference>
<dbReference type="GO" id="GO:0007265">
    <property type="term" value="P:Ras protein signal transduction"/>
    <property type="evidence" value="ECO:0007669"/>
    <property type="project" value="TreeGrafter"/>
</dbReference>
<evidence type="ECO:0000256" key="2">
    <source>
        <dbReference type="PROSITE-ProRule" id="PRU00168"/>
    </source>
</evidence>
<feature type="compositionally biased region" description="Polar residues" evidence="3">
    <location>
        <begin position="277"/>
        <end position="286"/>
    </location>
</feature>
<dbReference type="WBParaSite" id="jg26300">
    <property type="protein sequence ID" value="jg26300"/>
    <property type="gene ID" value="jg26300"/>
</dbReference>
<keyword evidence="1 2" id="KW-0344">Guanine-nucleotide releasing factor</keyword>
<evidence type="ECO:0000256" key="3">
    <source>
        <dbReference type="SAM" id="MobiDB-lite"/>
    </source>
</evidence>
<dbReference type="PANTHER" id="PTHR23113">
    <property type="entry name" value="GUANINE NUCLEOTIDE EXCHANGE FACTOR"/>
    <property type="match status" value="1"/>
</dbReference>
<evidence type="ECO:0000313" key="5">
    <source>
        <dbReference type="Proteomes" id="UP000887574"/>
    </source>
</evidence>
<dbReference type="SMART" id="SM00147">
    <property type="entry name" value="RasGEF"/>
    <property type="match status" value="1"/>
</dbReference>
<dbReference type="InterPro" id="IPR001895">
    <property type="entry name" value="RASGEF_cat_dom"/>
</dbReference>
<dbReference type="Proteomes" id="UP000887574">
    <property type="component" value="Unplaced"/>
</dbReference>
<evidence type="ECO:0000313" key="6">
    <source>
        <dbReference type="WBParaSite" id="jg26300"/>
    </source>
</evidence>
<accession>A0A915E472</accession>
<dbReference type="GO" id="GO:0005085">
    <property type="term" value="F:guanyl-nucleotide exchange factor activity"/>
    <property type="evidence" value="ECO:0007669"/>
    <property type="project" value="UniProtKB-KW"/>
</dbReference>
<feature type="region of interest" description="Disordered" evidence="3">
    <location>
        <begin position="277"/>
        <end position="318"/>
    </location>
</feature>
<dbReference type="Pfam" id="PF00617">
    <property type="entry name" value="RasGEF"/>
    <property type="match status" value="1"/>
</dbReference>